<dbReference type="Proteomes" id="UP001283361">
    <property type="component" value="Unassembled WGS sequence"/>
</dbReference>
<organism evidence="1 2">
    <name type="scientific">Elysia crispata</name>
    <name type="common">lettuce slug</name>
    <dbReference type="NCBI Taxonomy" id="231223"/>
    <lineage>
        <taxon>Eukaryota</taxon>
        <taxon>Metazoa</taxon>
        <taxon>Spiralia</taxon>
        <taxon>Lophotrochozoa</taxon>
        <taxon>Mollusca</taxon>
        <taxon>Gastropoda</taxon>
        <taxon>Heterobranchia</taxon>
        <taxon>Euthyneura</taxon>
        <taxon>Panpulmonata</taxon>
        <taxon>Sacoglossa</taxon>
        <taxon>Placobranchoidea</taxon>
        <taxon>Plakobranchidae</taxon>
        <taxon>Elysia</taxon>
    </lineage>
</organism>
<reference evidence="1" key="1">
    <citation type="journal article" date="2023" name="G3 (Bethesda)">
        <title>A reference genome for the long-term kleptoplast-retaining sea slug Elysia crispata morphotype clarki.</title>
        <authorList>
            <person name="Eastman K.E."/>
            <person name="Pendleton A.L."/>
            <person name="Shaikh M.A."/>
            <person name="Suttiyut T."/>
            <person name="Ogas R."/>
            <person name="Tomko P."/>
            <person name="Gavelis G."/>
            <person name="Widhalm J.R."/>
            <person name="Wisecaver J.H."/>
        </authorList>
    </citation>
    <scope>NUCLEOTIDE SEQUENCE</scope>
    <source>
        <strain evidence="1">ECLA1</strain>
    </source>
</reference>
<evidence type="ECO:0000313" key="2">
    <source>
        <dbReference type="Proteomes" id="UP001283361"/>
    </source>
</evidence>
<comment type="caution">
    <text evidence="1">The sequence shown here is derived from an EMBL/GenBank/DDBJ whole genome shotgun (WGS) entry which is preliminary data.</text>
</comment>
<protein>
    <submittedName>
        <fullName evidence="1">Uncharacterized protein</fullName>
    </submittedName>
</protein>
<gene>
    <name evidence="1" type="ORF">RRG08_005699</name>
</gene>
<keyword evidence="2" id="KW-1185">Reference proteome</keyword>
<dbReference type="EMBL" id="JAWDGP010006450">
    <property type="protein sequence ID" value="KAK3741009.1"/>
    <property type="molecule type" value="Genomic_DNA"/>
</dbReference>
<accession>A0AAE0YDG4</accession>
<name>A0AAE0YDG4_9GAST</name>
<proteinExistence type="predicted"/>
<dbReference type="AlphaFoldDB" id="A0AAE0YDG4"/>
<evidence type="ECO:0000313" key="1">
    <source>
        <dbReference type="EMBL" id="KAK3741009.1"/>
    </source>
</evidence>
<sequence length="140" mass="14932">MGIVFSHVIAAGLYFYRNGRILTSEHDQNNPHRPQESDNLNSEYEVGATNSDDFFSSAAVSAGSWVKQKKANCPLMSLSWWRALGATVSAHYLLLRCTVTYNACAGGGTNGYSLESVSADGCNDLAGSGNYHCSTGPSQG</sequence>